<dbReference type="AlphaFoldDB" id="A0A3Q3XGC1"/>
<feature type="compositionally biased region" description="Basic and acidic residues" evidence="4">
    <location>
        <begin position="33"/>
        <end position="53"/>
    </location>
</feature>
<sequence>MNYSDYDSDGYSSNEDADYVPSDDNLSEDDINECEKEDPLHEKDDVPHLDSVSKKKKKMKMDVGMRKRKKGVLKINEEEKCEDGKEAQPPQEEMEKPSEVKGDNDATQKKKADDLWASFLSDVGSRPKDYTPASKSSATHKDDSPTLNAAPPSKETPEPAKVTITKVFDFAGEEVRYVSTPLSESCKFTLNLSVLPLLCSAKRPAGVSNILSRIGGKKAKMSTLEKSKMDWDAYKSEEGITEELAIHNRGKEGFVERKKFLDRVDHRQFEIEKAVRLSNMKQ</sequence>
<accession>A0A3Q3XGC1</accession>
<dbReference type="PROSITE" id="PS51279">
    <property type="entry name" value="BCNT_C"/>
    <property type="match status" value="1"/>
</dbReference>
<dbReference type="Pfam" id="PF07572">
    <property type="entry name" value="BCNT"/>
    <property type="match status" value="1"/>
</dbReference>
<keyword evidence="3" id="KW-0158">Chromosome</keyword>
<feature type="compositionally biased region" description="Basic and acidic residues" evidence="4">
    <location>
        <begin position="75"/>
        <end position="86"/>
    </location>
</feature>
<proteinExistence type="predicted"/>
<feature type="region of interest" description="Disordered" evidence="4">
    <location>
        <begin position="1"/>
        <end position="159"/>
    </location>
</feature>
<dbReference type="PANTHER" id="PTHR48407:SF1">
    <property type="entry name" value="CRANIOFACIAL DEVELOPMENT PROTEIN 1"/>
    <property type="match status" value="1"/>
</dbReference>
<evidence type="ECO:0000313" key="7">
    <source>
        <dbReference type="Proteomes" id="UP000261620"/>
    </source>
</evidence>
<dbReference type="GO" id="GO:0000812">
    <property type="term" value="C:Swr1 complex"/>
    <property type="evidence" value="ECO:0007669"/>
    <property type="project" value="TreeGrafter"/>
</dbReference>
<dbReference type="InterPro" id="IPR011421">
    <property type="entry name" value="BCNT-C"/>
</dbReference>
<comment type="subcellular location">
    <subcellularLocation>
        <location evidence="3">Chromosome</location>
        <location evidence="3">Centromere</location>
        <location evidence="3">Kinetochore</location>
    </subcellularLocation>
</comment>
<dbReference type="STRING" id="94237.ENSMMOP00000025154"/>
<evidence type="ECO:0000256" key="1">
    <source>
        <dbReference type="ARBA" id="ARBA00019033"/>
    </source>
</evidence>
<dbReference type="Proteomes" id="UP000261620">
    <property type="component" value="Unplaced"/>
</dbReference>
<organism evidence="6 7">
    <name type="scientific">Mola mola</name>
    <name type="common">Ocean sunfish</name>
    <name type="synonym">Tetraodon mola</name>
    <dbReference type="NCBI Taxonomy" id="94237"/>
    <lineage>
        <taxon>Eukaryota</taxon>
        <taxon>Metazoa</taxon>
        <taxon>Chordata</taxon>
        <taxon>Craniata</taxon>
        <taxon>Vertebrata</taxon>
        <taxon>Euteleostomi</taxon>
        <taxon>Actinopterygii</taxon>
        <taxon>Neopterygii</taxon>
        <taxon>Teleostei</taxon>
        <taxon>Neoteleostei</taxon>
        <taxon>Acanthomorphata</taxon>
        <taxon>Eupercaria</taxon>
        <taxon>Tetraodontiformes</taxon>
        <taxon>Molidae</taxon>
        <taxon>Mola</taxon>
    </lineage>
</organism>
<dbReference type="PANTHER" id="PTHR48407">
    <property type="entry name" value="CRANIOFACIAL DEVELOPMENT PROTEIN 1"/>
    <property type="match status" value="1"/>
</dbReference>
<reference evidence="6" key="1">
    <citation type="submission" date="2025-08" db="UniProtKB">
        <authorList>
            <consortium name="Ensembl"/>
        </authorList>
    </citation>
    <scope>IDENTIFICATION</scope>
</reference>
<protein>
    <recommendedName>
        <fullName evidence="1 3">Craniofacial development protein 1</fullName>
    </recommendedName>
    <alternativeName>
        <fullName evidence="2 3">Bucentaur</fullName>
    </alternativeName>
</protein>
<feature type="compositionally biased region" description="Basic and acidic residues" evidence="4">
    <location>
        <begin position="93"/>
        <end position="114"/>
    </location>
</feature>
<keyword evidence="3" id="KW-0995">Kinetochore</keyword>
<dbReference type="GO" id="GO:0000776">
    <property type="term" value="C:kinetochore"/>
    <property type="evidence" value="ECO:0007669"/>
    <property type="project" value="UniProtKB-KW"/>
</dbReference>
<reference evidence="6" key="2">
    <citation type="submission" date="2025-09" db="UniProtKB">
        <authorList>
            <consortium name="Ensembl"/>
        </authorList>
    </citation>
    <scope>IDENTIFICATION</scope>
</reference>
<name>A0A3Q3XGC1_MOLML</name>
<dbReference type="OMA" id="ECEREEP"/>
<dbReference type="Ensembl" id="ENSMMOT00000025576.1">
    <property type="protein sequence ID" value="ENSMMOP00000025154.1"/>
    <property type="gene ID" value="ENSMMOG00000019105.1"/>
</dbReference>
<dbReference type="InterPro" id="IPR027124">
    <property type="entry name" value="Swc5/CFDP1/2"/>
</dbReference>
<keyword evidence="3" id="KW-0217">Developmental protein</keyword>
<evidence type="ECO:0000256" key="2">
    <source>
        <dbReference type="ARBA" id="ARBA00030244"/>
    </source>
</evidence>
<feature type="domain" description="BCNT-C" evidence="5">
    <location>
        <begin position="201"/>
        <end position="282"/>
    </location>
</feature>
<evidence type="ECO:0000259" key="5">
    <source>
        <dbReference type="PROSITE" id="PS51279"/>
    </source>
</evidence>
<evidence type="ECO:0000256" key="4">
    <source>
        <dbReference type="SAM" id="MobiDB-lite"/>
    </source>
</evidence>
<feature type="compositionally biased region" description="Low complexity" evidence="4">
    <location>
        <begin position="1"/>
        <end position="13"/>
    </location>
</feature>
<evidence type="ECO:0000313" key="6">
    <source>
        <dbReference type="Ensembl" id="ENSMMOP00000025154.1"/>
    </source>
</evidence>
<comment type="function">
    <text evidence="3">May play a role during embryogenesis.</text>
</comment>
<evidence type="ECO:0000256" key="3">
    <source>
        <dbReference type="RuleBase" id="RU363092"/>
    </source>
</evidence>
<keyword evidence="7" id="KW-1185">Reference proteome</keyword>